<proteinExistence type="predicted"/>
<dbReference type="PANTHER" id="PTHR33130:SF86">
    <property type="entry name" value="OS01G0132500 PROTEIN"/>
    <property type="match status" value="1"/>
</dbReference>
<feature type="region of interest" description="Disordered" evidence="1">
    <location>
        <begin position="1"/>
        <end position="28"/>
    </location>
</feature>
<name>A0A804Q9T8_MAIZE</name>
<evidence type="ECO:0000256" key="1">
    <source>
        <dbReference type="SAM" id="MobiDB-lite"/>
    </source>
</evidence>
<evidence type="ECO:0000313" key="2">
    <source>
        <dbReference type="EnsemblPlants" id="Zm00001eb314400_P001"/>
    </source>
</evidence>
<dbReference type="Pfam" id="PF07797">
    <property type="entry name" value="DUF1639"/>
    <property type="match status" value="1"/>
</dbReference>
<dbReference type="EnsemblPlants" id="Zm00001eb314400_T001">
    <property type="protein sequence ID" value="Zm00001eb314400_P001"/>
    <property type="gene ID" value="Zm00001eb314400"/>
</dbReference>
<dbReference type="AlphaFoldDB" id="A0A804Q9T8"/>
<dbReference type="Proteomes" id="UP000007305">
    <property type="component" value="Chromosome 7"/>
</dbReference>
<feature type="region of interest" description="Disordered" evidence="1">
    <location>
        <begin position="40"/>
        <end position="69"/>
    </location>
</feature>
<dbReference type="InterPro" id="IPR012438">
    <property type="entry name" value="DUF1639"/>
</dbReference>
<organism evidence="2 3">
    <name type="scientific">Zea mays</name>
    <name type="common">Maize</name>
    <dbReference type="NCBI Taxonomy" id="4577"/>
    <lineage>
        <taxon>Eukaryota</taxon>
        <taxon>Viridiplantae</taxon>
        <taxon>Streptophyta</taxon>
        <taxon>Embryophyta</taxon>
        <taxon>Tracheophyta</taxon>
        <taxon>Spermatophyta</taxon>
        <taxon>Magnoliopsida</taxon>
        <taxon>Liliopsida</taxon>
        <taxon>Poales</taxon>
        <taxon>Poaceae</taxon>
        <taxon>PACMAD clade</taxon>
        <taxon>Panicoideae</taxon>
        <taxon>Andropogonodae</taxon>
        <taxon>Andropogoneae</taxon>
        <taxon>Tripsacinae</taxon>
        <taxon>Zea</taxon>
    </lineage>
</organism>
<dbReference type="InParanoid" id="A0A804Q9T8"/>
<evidence type="ECO:0000313" key="3">
    <source>
        <dbReference type="Proteomes" id="UP000007305"/>
    </source>
</evidence>
<keyword evidence="3" id="KW-1185">Reference proteome</keyword>
<reference evidence="2" key="2">
    <citation type="submission" date="2019-07" db="EMBL/GenBank/DDBJ databases">
        <authorList>
            <person name="Seetharam A."/>
            <person name="Woodhouse M."/>
            <person name="Cannon E."/>
        </authorList>
    </citation>
    <scope>NUCLEOTIDE SEQUENCE [LARGE SCALE GENOMIC DNA]</scope>
    <source>
        <strain evidence="2">cv. B73</strain>
    </source>
</reference>
<accession>A0A804Q9T8</accession>
<protein>
    <submittedName>
        <fullName evidence="2">Uncharacterized protein</fullName>
    </submittedName>
</protein>
<sequence>MEGPSPLRSRPHLHMPPPPSSSVVRTLSHPAPIPIRLCDALGALTTSTSNPPPQPPPTSPPSPLIRTGSSRLTRHGAIDTPHQARLHHGAEALDRARFSVTLTSEKIEEDIYSVTGARPHCRPRRQPRPVRKQLDVSTRSLRPPLSLYPIPLQGLVCKFHKTLHPHMLLPGLWLSEITVETYRVPDHW</sequence>
<reference evidence="2" key="3">
    <citation type="submission" date="2021-05" db="UniProtKB">
        <authorList>
            <consortium name="EnsemblPlants"/>
        </authorList>
    </citation>
    <scope>IDENTIFICATION</scope>
    <source>
        <strain evidence="2">cv. B73</strain>
    </source>
</reference>
<dbReference type="PANTHER" id="PTHR33130">
    <property type="entry name" value="PUTATIVE (DUF1639)-RELATED"/>
    <property type="match status" value="1"/>
</dbReference>
<reference evidence="3" key="1">
    <citation type="submission" date="2015-12" db="EMBL/GenBank/DDBJ databases">
        <title>Update maize B73 reference genome by single molecule sequencing technologies.</title>
        <authorList>
            <consortium name="Maize Genome Sequencing Project"/>
            <person name="Ware D."/>
        </authorList>
    </citation>
    <scope>NUCLEOTIDE SEQUENCE [LARGE SCALE GENOMIC DNA]</scope>
    <source>
        <strain evidence="3">cv. B73</strain>
    </source>
</reference>
<dbReference type="Gramene" id="Zm00001eb314400_T001">
    <property type="protein sequence ID" value="Zm00001eb314400_P001"/>
    <property type="gene ID" value="Zm00001eb314400"/>
</dbReference>
<feature type="compositionally biased region" description="Pro residues" evidence="1">
    <location>
        <begin position="50"/>
        <end position="63"/>
    </location>
</feature>